<organism evidence="8 9">
    <name type="scientific">Modicisalibacter luteus</name>
    <dbReference type="NCBI Taxonomy" id="453962"/>
    <lineage>
        <taxon>Bacteria</taxon>
        <taxon>Pseudomonadati</taxon>
        <taxon>Pseudomonadota</taxon>
        <taxon>Gammaproteobacteria</taxon>
        <taxon>Oceanospirillales</taxon>
        <taxon>Halomonadaceae</taxon>
        <taxon>Modicisalibacter</taxon>
    </lineage>
</organism>
<evidence type="ECO:0000256" key="2">
    <source>
        <dbReference type="ARBA" id="ARBA00022692"/>
    </source>
</evidence>
<evidence type="ECO:0000256" key="4">
    <source>
        <dbReference type="ARBA" id="ARBA00023136"/>
    </source>
</evidence>
<sequence length="449" mass="49761">MYWLERQFGTALSSGGLALALLLVAATASFALRQLHRRVQSSTTPHLRLLRVLGQAVYLPVQLLIWLYGPAISLVVLLPEVPARMALVIAAHTLGATLAIWLFLRLAKRMIAYLDRWSQRRSNALDKYFFPFLARCCAVLLPVFLLFSLLPLVTDSPGLEASLNNLASLVLIGGIAAVLMYMVGIGENILHARFRTDVADNLRARQVHTQVAMLRKLINFIIVVLAIASMLMVFDKVRQLGASILASAGIIGVVVGFAAQKVLGNLLAGIQIALTQPIRLDDAVVVEGEWGRVEELTLTYVVIRIWDLRRLVLPINYFIDNPFQNWTRSSADLIGTVFIYVDYTLPLDPVREELARVLAASKYWDGKVSVVQATDFSERTMQVRILVSAGSGGDAFDLRCEVREKLIAFINTHYPYALPRLRAETGELAPLPERHSTSGDYASRLGEEA</sequence>
<evidence type="ECO:0000256" key="5">
    <source>
        <dbReference type="SAM" id="MobiDB-lite"/>
    </source>
</evidence>
<keyword evidence="3 6" id="KW-1133">Transmembrane helix</keyword>
<dbReference type="InterPro" id="IPR006685">
    <property type="entry name" value="MscS_channel_2nd"/>
</dbReference>
<feature type="transmembrane region" description="Helical" evidence="6">
    <location>
        <begin position="12"/>
        <end position="35"/>
    </location>
</feature>
<feature type="transmembrane region" description="Helical" evidence="6">
    <location>
        <begin position="217"/>
        <end position="234"/>
    </location>
</feature>
<dbReference type="InterPro" id="IPR010920">
    <property type="entry name" value="LSM_dom_sf"/>
</dbReference>
<feature type="transmembrane region" description="Helical" evidence="6">
    <location>
        <begin position="85"/>
        <end position="107"/>
    </location>
</feature>
<feature type="transmembrane region" description="Helical" evidence="6">
    <location>
        <begin position="166"/>
        <end position="185"/>
    </location>
</feature>
<feature type="transmembrane region" description="Helical" evidence="6">
    <location>
        <begin position="240"/>
        <end position="259"/>
    </location>
</feature>
<evidence type="ECO:0000256" key="3">
    <source>
        <dbReference type="ARBA" id="ARBA00022989"/>
    </source>
</evidence>
<evidence type="ECO:0000259" key="7">
    <source>
        <dbReference type="Pfam" id="PF00924"/>
    </source>
</evidence>
<dbReference type="Pfam" id="PF00924">
    <property type="entry name" value="MS_channel_2nd"/>
    <property type="match status" value="1"/>
</dbReference>
<dbReference type="RefSeq" id="WP_019018390.1">
    <property type="nucleotide sequence ID" value="NZ_BMXD01000001.1"/>
</dbReference>
<dbReference type="Gene3D" id="1.10.287.1260">
    <property type="match status" value="1"/>
</dbReference>
<gene>
    <name evidence="8" type="ORF">ACFOEI_13625</name>
</gene>
<dbReference type="InterPro" id="IPR023408">
    <property type="entry name" value="MscS_beta-dom_sf"/>
</dbReference>
<feature type="region of interest" description="Disordered" evidence="5">
    <location>
        <begin position="429"/>
        <end position="449"/>
    </location>
</feature>
<evidence type="ECO:0000313" key="9">
    <source>
        <dbReference type="Proteomes" id="UP001595640"/>
    </source>
</evidence>
<dbReference type="EMBL" id="JBHRUH010000031">
    <property type="protein sequence ID" value="MFC3293091.1"/>
    <property type="molecule type" value="Genomic_DNA"/>
</dbReference>
<accession>A0ABV7M2H3</accession>
<keyword evidence="2 6" id="KW-0812">Transmembrane</keyword>
<protein>
    <submittedName>
        <fullName evidence="8">Mechanosensitive ion channel family protein</fullName>
    </submittedName>
</protein>
<dbReference type="Proteomes" id="UP001595640">
    <property type="component" value="Unassembled WGS sequence"/>
</dbReference>
<keyword evidence="9" id="KW-1185">Reference proteome</keyword>
<dbReference type="Gene3D" id="2.30.30.60">
    <property type="match status" value="1"/>
</dbReference>
<keyword evidence="4 6" id="KW-0472">Membrane</keyword>
<dbReference type="PANTHER" id="PTHR30566">
    <property type="entry name" value="YNAI-RELATED MECHANOSENSITIVE ION CHANNEL"/>
    <property type="match status" value="1"/>
</dbReference>
<evidence type="ECO:0000256" key="6">
    <source>
        <dbReference type="SAM" id="Phobius"/>
    </source>
</evidence>
<feature type="domain" description="Mechanosensitive ion channel MscS" evidence="7">
    <location>
        <begin position="262"/>
        <end position="328"/>
    </location>
</feature>
<reference evidence="9" key="1">
    <citation type="journal article" date="2019" name="Int. J. Syst. Evol. Microbiol.">
        <title>The Global Catalogue of Microorganisms (GCM) 10K type strain sequencing project: providing services to taxonomists for standard genome sequencing and annotation.</title>
        <authorList>
            <consortium name="The Broad Institute Genomics Platform"/>
            <consortium name="The Broad Institute Genome Sequencing Center for Infectious Disease"/>
            <person name="Wu L."/>
            <person name="Ma J."/>
        </authorList>
    </citation>
    <scope>NUCLEOTIDE SEQUENCE [LARGE SCALE GENOMIC DNA]</scope>
    <source>
        <strain evidence="9">KCTC 12847</strain>
    </source>
</reference>
<name>A0ABV7M2H3_9GAMM</name>
<comment type="caution">
    <text evidence="8">The sequence shown here is derived from an EMBL/GenBank/DDBJ whole genome shotgun (WGS) entry which is preliminary data.</text>
</comment>
<evidence type="ECO:0000256" key="1">
    <source>
        <dbReference type="ARBA" id="ARBA00004370"/>
    </source>
</evidence>
<proteinExistence type="predicted"/>
<comment type="subcellular location">
    <subcellularLocation>
        <location evidence="1">Membrane</location>
    </subcellularLocation>
</comment>
<feature type="transmembrane region" description="Helical" evidence="6">
    <location>
        <begin position="56"/>
        <end position="79"/>
    </location>
</feature>
<dbReference type="PANTHER" id="PTHR30566:SF25">
    <property type="entry name" value="INNER MEMBRANE PROTEIN"/>
    <property type="match status" value="1"/>
</dbReference>
<evidence type="ECO:0000313" key="8">
    <source>
        <dbReference type="EMBL" id="MFC3293091.1"/>
    </source>
</evidence>
<feature type="transmembrane region" description="Helical" evidence="6">
    <location>
        <begin position="128"/>
        <end position="154"/>
    </location>
</feature>
<dbReference type="SUPFAM" id="SSF50182">
    <property type="entry name" value="Sm-like ribonucleoproteins"/>
    <property type="match status" value="1"/>
</dbReference>